<keyword evidence="3 6" id="KW-0812">Transmembrane</keyword>
<dbReference type="Proteomes" id="UP001142055">
    <property type="component" value="Chromosome 1"/>
</dbReference>
<accession>A0A9Q0MHG8</accession>
<dbReference type="Pfam" id="PF12832">
    <property type="entry name" value="MFS_1_like"/>
    <property type="match status" value="1"/>
</dbReference>
<organism evidence="8 9">
    <name type="scientific">Blomia tropicalis</name>
    <name type="common">Mite</name>
    <dbReference type="NCBI Taxonomy" id="40697"/>
    <lineage>
        <taxon>Eukaryota</taxon>
        <taxon>Metazoa</taxon>
        <taxon>Ecdysozoa</taxon>
        <taxon>Arthropoda</taxon>
        <taxon>Chelicerata</taxon>
        <taxon>Arachnida</taxon>
        <taxon>Acari</taxon>
        <taxon>Acariformes</taxon>
        <taxon>Sarcoptiformes</taxon>
        <taxon>Astigmata</taxon>
        <taxon>Glycyphagoidea</taxon>
        <taxon>Echimyopodidae</taxon>
        <taxon>Blomia</taxon>
    </lineage>
</organism>
<dbReference type="GO" id="GO:0016020">
    <property type="term" value="C:membrane"/>
    <property type="evidence" value="ECO:0007669"/>
    <property type="project" value="UniProtKB-SubCell"/>
</dbReference>
<evidence type="ECO:0000313" key="8">
    <source>
        <dbReference type="EMBL" id="KAJ6224502.1"/>
    </source>
</evidence>
<name>A0A9Q0MHG8_BLOTA</name>
<evidence type="ECO:0000256" key="1">
    <source>
        <dbReference type="ARBA" id="ARBA00004141"/>
    </source>
</evidence>
<evidence type="ECO:0000256" key="2">
    <source>
        <dbReference type="ARBA" id="ARBA00005241"/>
    </source>
</evidence>
<feature type="transmembrane region" description="Helical" evidence="6">
    <location>
        <begin position="529"/>
        <end position="549"/>
    </location>
</feature>
<evidence type="ECO:0000313" key="9">
    <source>
        <dbReference type="Proteomes" id="UP001142055"/>
    </source>
</evidence>
<dbReference type="OMA" id="LCASQMP"/>
<evidence type="ECO:0000259" key="7">
    <source>
        <dbReference type="Pfam" id="PF12832"/>
    </source>
</evidence>
<dbReference type="PANTHER" id="PTHR16172">
    <property type="entry name" value="MAJOR FACILITATOR SUPERFAMILY DOMAIN-CONTAINING PROTEIN 6-LIKE"/>
    <property type="match status" value="1"/>
</dbReference>
<keyword evidence="5 6" id="KW-0472">Membrane</keyword>
<comment type="similarity">
    <text evidence="2">Belongs to the major facilitator superfamily. MFSD6 family.</text>
</comment>
<dbReference type="Gene3D" id="1.20.1250.20">
    <property type="entry name" value="MFS general substrate transporter like domains"/>
    <property type="match status" value="2"/>
</dbReference>
<keyword evidence="9" id="KW-1185">Reference proteome</keyword>
<evidence type="ECO:0000256" key="4">
    <source>
        <dbReference type="ARBA" id="ARBA00022989"/>
    </source>
</evidence>
<feature type="transmembrane region" description="Helical" evidence="6">
    <location>
        <begin position="12"/>
        <end position="33"/>
    </location>
</feature>
<feature type="transmembrane region" description="Helical" evidence="6">
    <location>
        <begin position="342"/>
        <end position="364"/>
    </location>
</feature>
<protein>
    <recommendedName>
        <fullName evidence="7">Major facilitator superfamily associated domain-containing protein</fullName>
    </recommendedName>
</protein>
<dbReference type="EMBL" id="JAPWDV010000001">
    <property type="protein sequence ID" value="KAJ6224502.1"/>
    <property type="molecule type" value="Genomic_DNA"/>
</dbReference>
<dbReference type="InterPro" id="IPR036259">
    <property type="entry name" value="MFS_trans_sf"/>
</dbReference>
<dbReference type="PANTHER" id="PTHR16172:SF41">
    <property type="entry name" value="MAJOR FACILITATOR SUPERFAMILY DOMAIN-CONTAINING PROTEIN 6-LIKE"/>
    <property type="match status" value="1"/>
</dbReference>
<reference evidence="8" key="1">
    <citation type="submission" date="2022-12" db="EMBL/GenBank/DDBJ databases">
        <title>Genome assemblies of Blomia tropicalis.</title>
        <authorList>
            <person name="Cui Y."/>
        </authorList>
    </citation>
    <scope>NUCLEOTIDE SEQUENCE</scope>
    <source>
        <tissue evidence="8">Adult mites</tissue>
    </source>
</reference>
<feature type="transmembrane region" description="Helical" evidence="6">
    <location>
        <begin position="370"/>
        <end position="394"/>
    </location>
</feature>
<feature type="transmembrane region" description="Helical" evidence="6">
    <location>
        <begin position="80"/>
        <end position="100"/>
    </location>
</feature>
<feature type="transmembrane region" description="Helical" evidence="6">
    <location>
        <begin position="502"/>
        <end position="523"/>
    </location>
</feature>
<dbReference type="AlphaFoldDB" id="A0A9Q0MHG8"/>
<proteinExistence type="inferred from homology"/>
<sequence>MPLVMGHSKRYFSPQSFINCAFYSAIACLYPFLNSQLSELGLSWTQCAWINSVSALVSMAGPLCLGPLAHKLSGYKQGLVASLLLAFISCTALLFVPSVISSEHTPKMYFDCSEGVFRVEQCPNWNGQCHIYPKRPATNFSSFELVTCSYVCPDDKTPVNSSWYPINVCFHNTNEHISNLCLDVPRERIISVDASSSPEASIQFDSRFDRWPVIDSTENGNIVDRMFDGLRTCTFKPAPPLIISAKLFGSIQCRPFVPNCNIYCSVNLRHRTNGPSGSGQTRVRPPTPCHLEQGNRQQTLHLYLLFRSLVDLSLLTGHTLIEAIRIAGTNDYDAFYGGIERFWTMALPFIVWPPFCGLLSDYFVQVNAPTFAPSVVIFDGFIAITIFLVIMLPLKSTQAKETSSSTLSLSGQKVVLQPTKFRYPRTHTNQYLFYRLALVMPLVLILGTLWGLTESLTRPFYRRALQSSNFQLGMGTCFTFLVTGPFALMAKSLITGIGRMHLILLAFVFYSLRSAGTSFLIGSGNVRRWLMLPFEMMGAFTLPLAWVGITSYGQHLIKRSPNGLSYASGTTIFQTYSPHVIMQYTLNLMHFGGGRALGAAFSNIWLTMWPDVYSHWLWLTNLNQTAIDNYALESITDEESAVRVLLRLVSLISLMFGTVFFVLYHSCCFNCFIPRHEKYQSPSNQDKATKKKKFMVDKNGQTYLKLKAKSENEVYPLKSKPDKNHGKTLMPPIGETTRSMVTLRDATNNGRELETSVDDYDDEFDHKI</sequence>
<evidence type="ECO:0000256" key="6">
    <source>
        <dbReference type="SAM" id="Phobius"/>
    </source>
</evidence>
<feature type="transmembrane region" description="Helical" evidence="6">
    <location>
        <begin position="432"/>
        <end position="452"/>
    </location>
</feature>
<feature type="domain" description="Major facilitator superfamily associated" evidence="7">
    <location>
        <begin position="22"/>
        <end position="602"/>
    </location>
</feature>
<dbReference type="InterPro" id="IPR051717">
    <property type="entry name" value="MFS_MFSD6"/>
</dbReference>
<comment type="caution">
    <text evidence="8">The sequence shown here is derived from an EMBL/GenBank/DDBJ whole genome shotgun (WGS) entry which is preliminary data.</text>
</comment>
<feature type="transmembrane region" description="Helical" evidence="6">
    <location>
        <begin position="472"/>
        <end position="490"/>
    </location>
</feature>
<gene>
    <name evidence="8" type="ORF">RDWZM_003047</name>
</gene>
<keyword evidence="4 6" id="KW-1133">Transmembrane helix</keyword>
<evidence type="ECO:0000256" key="5">
    <source>
        <dbReference type="ARBA" id="ARBA00023136"/>
    </source>
</evidence>
<evidence type="ECO:0000256" key="3">
    <source>
        <dbReference type="ARBA" id="ARBA00022692"/>
    </source>
</evidence>
<feature type="transmembrane region" description="Helical" evidence="6">
    <location>
        <begin position="48"/>
        <end position="68"/>
    </location>
</feature>
<dbReference type="SUPFAM" id="SSF103473">
    <property type="entry name" value="MFS general substrate transporter"/>
    <property type="match status" value="2"/>
</dbReference>
<feature type="transmembrane region" description="Helical" evidence="6">
    <location>
        <begin position="644"/>
        <end position="664"/>
    </location>
</feature>
<comment type="subcellular location">
    <subcellularLocation>
        <location evidence="1">Membrane</location>
        <topology evidence="1">Multi-pass membrane protein</topology>
    </subcellularLocation>
</comment>
<dbReference type="InterPro" id="IPR024989">
    <property type="entry name" value="MFS_assoc_dom"/>
</dbReference>